<evidence type="ECO:0000313" key="4">
    <source>
        <dbReference type="EMBL" id="VBB29327.1"/>
    </source>
</evidence>
<dbReference type="PANTHER" id="PTHR10252">
    <property type="entry name" value="HISTONE-LIKE TRANSCRIPTION FACTOR CCAAT-RELATED"/>
    <property type="match status" value="1"/>
</dbReference>
<keyword evidence="2" id="KW-0539">Nucleus</keyword>
<keyword evidence="5" id="KW-1185">Reference proteome</keyword>
<evidence type="ECO:0000259" key="3">
    <source>
        <dbReference type="Pfam" id="PF00808"/>
    </source>
</evidence>
<organism evidence="4 5">
    <name type="scientific">Acanthocheilonema viteae</name>
    <name type="common">Filarial nematode worm</name>
    <name type="synonym">Dipetalonema viteae</name>
    <dbReference type="NCBI Taxonomy" id="6277"/>
    <lineage>
        <taxon>Eukaryota</taxon>
        <taxon>Metazoa</taxon>
        <taxon>Ecdysozoa</taxon>
        <taxon>Nematoda</taxon>
        <taxon>Chromadorea</taxon>
        <taxon>Rhabditida</taxon>
        <taxon>Spirurina</taxon>
        <taxon>Spiruromorpha</taxon>
        <taxon>Filarioidea</taxon>
        <taxon>Onchocercidae</taxon>
        <taxon>Acanthocheilonema</taxon>
    </lineage>
</organism>
<dbReference type="InterPro" id="IPR009072">
    <property type="entry name" value="Histone-fold"/>
</dbReference>
<dbReference type="Gene3D" id="1.10.20.10">
    <property type="entry name" value="Histone, subunit A"/>
    <property type="match status" value="1"/>
</dbReference>
<evidence type="ECO:0000256" key="2">
    <source>
        <dbReference type="ARBA" id="ARBA00023242"/>
    </source>
</evidence>
<dbReference type="AlphaFoldDB" id="A0A498SHI2"/>
<dbReference type="PANTHER" id="PTHR10252:SF79">
    <property type="entry name" value="DNA POLYMERASE EPSILON SUBUNIT 4"/>
    <property type="match status" value="1"/>
</dbReference>
<reference evidence="4 5" key="1">
    <citation type="submission" date="2018-08" db="EMBL/GenBank/DDBJ databases">
        <authorList>
            <person name="Laetsch R D."/>
            <person name="Stevens L."/>
            <person name="Kumar S."/>
            <person name="Blaxter L. M."/>
        </authorList>
    </citation>
    <scope>NUCLEOTIDE SEQUENCE [LARGE SCALE GENOMIC DNA]</scope>
</reference>
<dbReference type="GO" id="GO:0008622">
    <property type="term" value="C:epsilon DNA polymerase complex"/>
    <property type="evidence" value="ECO:0007669"/>
    <property type="project" value="TreeGrafter"/>
</dbReference>
<dbReference type="InterPro" id="IPR003958">
    <property type="entry name" value="CBFA_NFYB_domain"/>
</dbReference>
<name>A0A498SHI2_ACAVI</name>
<dbReference type="InterPro" id="IPR050568">
    <property type="entry name" value="Transcr_DNA_Rep_Reg"/>
</dbReference>
<comment type="subcellular location">
    <subcellularLocation>
        <location evidence="1">Nucleus</location>
    </subcellularLocation>
</comment>
<dbReference type="GO" id="GO:0046982">
    <property type="term" value="F:protein heterodimerization activity"/>
    <property type="evidence" value="ECO:0007669"/>
    <property type="project" value="InterPro"/>
</dbReference>
<dbReference type="EMBL" id="UPTC01000585">
    <property type="protein sequence ID" value="VBB29327.1"/>
    <property type="molecule type" value="Genomic_DNA"/>
</dbReference>
<feature type="domain" description="Transcription factor CBF/NF-Y/archaeal histone" evidence="3">
    <location>
        <begin position="14"/>
        <end position="78"/>
    </location>
</feature>
<dbReference type="CDD" id="cd22929">
    <property type="entry name" value="HFD_POLE4-like"/>
    <property type="match status" value="1"/>
</dbReference>
<dbReference type="STRING" id="6277.A0A498SHI2"/>
<dbReference type="Pfam" id="PF00808">
    <property type="entry name" value="CBFD_NFYB_HMF"/>
    <property type="match status" value="1"/>
</dbReference>
<dbReference type="Proteomes" id="UP000276991">
    <property type="component" value="Unassembled WGS sequence"/>
</dbReference>
<sequence length="212" mass="23626">MEDSASSATHALQARLPVTRVRKIFRLDSNCTTISTEAVQLLTLAAERFTGLLAKAAYGQAIFNKRKTLQLRDLEFCIKNYESFNFLDGTLDGWPEISGGKHSFGSRSSVTTAAKRSKRFVSVDANEEQKDLNVDADDLTDEIFSLDESLEAELFNDQTAEKDNAVTAKNTDVDDVVQKVQSFKLKVFGHYGYYLPMNSTDVEVGANMMRSK</sequence>
<protein>
    <recommendedName>
        <fullName evidence="3">Transcription factor CBF/NF-Y/archaeal histone domain-containing protein</fullName>
    </recommendedName>
</protein>
<gene>
    <name evidence="4" type="ORF">NAV_LOCUS4130</name>
</gene>
<dbReference type="OrthoDB" id="636685at2759"/>
<dbReference type="GO" id="GO:0006261">
    <property type="term" value="P:DNA-templated DNA replication"/>
    <property type="evidence" value="ECO:0007669"/>
    <property type="project" value="TreeGrafter"/>
</dbReference>
<proteinExistence type="predicted"/>
<evidence type="ECO:0000313" key="5">
    <source>
        <dbReference type="Proteomes" id="UP000276991"/>
    </source>
</evidence>
<dbReference type="SUPFAM" id="SSF47113">
    <property type="entry name" value="Histone-fold"/>
    <property type="match status" value="1"/>
</dbReference>
<evidence type="ECO:0000256" key="1">
    <source>
        <dbReference type="ARBA" id="ARBA00004123"/>
    </source>
</evidence>
<accession>A0A498SHI2</accession>